<gene>
    <name evidence="2" type="ORF">PQR00_04425</name>
</gene>
<feature type="domain" description="FRG" evidence="1">
    <location>
        <begin position="27"/>
        <end position="143"/>
    </location>
</feature>
<keyword evidence="3" id="KW-1185">Reference proteome</keyword>
<evidence type="ECO:0000259" key="1">
    <source>
        <dbReference type="SMART" id="SM00901"/>
    </source>
</evidence>
<organism evidence="2 3">
    <name type="scientific">Paraburkholderia strydomiana</name>
    <dbReference type="NCBI Taxonomy" id="1245417"/>
    <lineage>
        <taxon>Bacteria</taxon>
        <taxon>Pseudomonadati</taxon>
        <taxon>Pseudomonadota</taxon>
        <taxon>Betaproteobacteria</taxon>
        <taxon>Burkholderiales</taxon>
        <taxon>Burkholderiaceae</taxon>
        <taxon>Paraburkholderia</taxon>
    </lineage>
</organism>
<sequence length="325" mass="37204">MSENPKLVVVDSLSAYIDVVSAINSAENDTAWFRGHSSASYRLTPGALRDLVAFRDAYGRQLDGTEALRASGYELTGVSPERMLSDFKRRSIPFLDFVPRNDFEWLFLMQHHGVPTRLLDWTTNALVALYFAIEDSRSSGVASDEDREEEINEFAENAAAVFAMNPHKVNHAMHADIDEVVDVAADYCYWEAYTRPTTLSSEHFDNYAPLCITAPQLSPRIRAQSGLFTIHGRDVNPLDWFSAVRPLITKILIPQEKTPIIWQQLRHFGFTKSFIYPGLDSVAHDVRVDEQRRWGHERKAYLEKLERERSSKGKRVKKKRDARKK</sequence>
<dbReference type="SMART" id="SM00901">
    <property type="entry name" value="FRG"/>
    <property type="match status" value="1"/>
</dbReference>
<accession>A0ABW9BWF3</accession>
<dbReference type="Proteomes" id="UP001629288">
    <property type="component" value="Unassembled WGS sequence"/>
</dbReference>
<comment type="caution">
    <text evidence="2">The sequence shown here is derived from an EMBL/GenBank/DDBJ whole genome shotgun (WGS) entry which is preliminary data.</text>
</comment>
<evidence type="ECO:0000313" key="3">
    <source>
        <dbReference type="Proteomes" id="UP001629288"/>
    </source>
</evidence>
<evidence type="ECO:0000313" key="2">
    <source>
        <dbReference type="EMBL" id="MFM0442822.1"/>
    </source>
</evidence>
<dbReference type="InterPro" id="IPR014966">
    <property type="entry name" value="FRG-dom"/>
</dbReference>
<reference evidence="2 3" key="1">
    <citation type="journal article" date="2024" name="Chem. Sci.">
        <title>Discovery of megapolipeptins by genome mining of a Burkholderiales bacteria collection.</title>
        <authorList>
            <person name="Paulo B.S."/>
            <person name="Recchia M.J.J."/>
            <person name="Lee S."/>
            <person name="Fergusson C.H."/>
            <person name="Romanowski S.B."/>
            <person name="Hernandez A."/>
            <person name="Krull N."/>
            <person name="Liu D.Y."/>
            <person name="Cavanagh H."/>
            <person name="Bos A."/>
            <person name="Gray C.A."/>
            <person name="Murphy B.T."/>
            <person name="Linington R.G."/>
            <person name="Eustaquio A.S."/>
        </authorList>
    </citation>
    <scope>NUCLEOTIDE SEQUENCE [LARGE SCALE GENOMIC DNA]</scope>
    <source>
        <strain evidence="2 3">RL17-379-BIB-C</strain>
    </source>
</reference>
<name>A0ABW9BWF3_9BURK</name>
<protein>
    <submittedName>
        <fullName evidence="2">FRG domain-containing protein</fullName>
    </submittedName>
</protein>
<dbReference type="Pfam" id="PF08867">
    <property type="entry name" value="FRG"/>
    <property type="match status" value="1"/>
</dbReference>
<dbReference type="RefSeq" id="WP_408127345.1">
    <property type="nucleotide sequence ID" value="NZ_JAQQDH010000001.1"/>
</dbReference>
<proteinExistence type="predicted"/>
<dbReference type="EMBL" id="JAQQDH010000001">
    <property type="protein sequence ID" value="MFM0442822.1"/>
    <property type="molecule type" value="Genomic_DNA"/>
</dbReference>